<dbReference type="AlphaFoldDB" id="W4PYV5"/>
<reference evidence="1" key="1">
    <citation type="journal article" date="2014" name="Genome Announc.">
        <title>Draft Genome Sequences of Three Alkaliphilic Bacillus Strains, Bacillus wakoensis JCM 9140T, Bacillus akibai JCM 9157T, and Bacillus hemicellulosilyticus JCM 9152T.</title>
        <authorList>
            <person name="Yuki M."/>
            <person name="Oshima K."/>
            <person name="Suda W."/>
            <person name="Oshida Y."/>
            <person name="Kitamura K."/>
            <person name="Iida T."/>
            <person name="Hattori M."/>
            <person name="Ohkuma M."/>
        </authorList>
    </citation>
    <scope>NUCLEOTIDE SEQUENCE [LARGE SCALE GENOMIC DNA]</scope>
    <source>
        <strain evidence="1">JCM 9140</strain>
    </source>
</reference>
<dbReference type="STRING" id="1236970.JCM9140_223"/>
<keyword evidence="2" id="KW-1185">Reference proteome</keyword>
<protein>
    <submittedName>
        <fullName evidence="1">Aspartate-semialdehyde dehydrogenase</fullName>
    </submittedName>
</protein>
<gene>
    <name evidence="1" type="ORF">JCM9140_223</name>
</gene>
<organism evidence="1 2">
    <name type="scientific">Halalkalibacter wakoensis JCM 9140</name>
    <dbReference type="NCBI Taxonomy" id="1236970"/>
    <lineage>
        <taxon>Bacteria</taxon>
        <taxon>Bacillati</taxon>
        <taxon>Bacillota</taxon>
        <taxon>Bacilli</taxon>
        <taxon>Bacillales</taxon>
        <taxon>Bacillaceae</taxon>
        <taxon>Halalkalibacter</taxon>
    </lineage>
</organism>
<dbReference type="InterPro" id="IPR036291">
    <property type="entry name" value="NAD(P)-bd_dom_sf"/>
</dbReference>
<accession>W4PYV5</accession>
<comment type="caution">
    <text evidence="1">The sequence shown here is derived from an EMBL/GenBank/DDBJ whole genome shotgun (WGS) entry which is preliminary data.</text>
</comment>
<dbReference type="EMBL" id="BAUT01000001">
    <property type="protein sequence ID" value="GAE24309.1"/>
    <property type="molecule type" value="Genomic_DNA"/>
</dbReference>
<dbReference type="SUPFAM" id="SSF51735">
    <property type="entry name" value="NAD(P)-binding Rossmann-fold domains"/>
    <property type="match status" value="1"/>
</dbReference>
<dbReference type="Proteomes" id="UP000018890">
    <property type="component" value="Unassembled WGS sequence"/>
</dbReference>
<evidence type="ECO:0000313" key="2">
    <source>
        <dbReference type="Proteomes" id="UP000018890"/>
    </source>
</evidence>
<proteinExistence type="predicted"/>
<evidence type="ECO:0000313" key="1">
    <source>
        <dbReference type="EMBL" id="GAE24309.1"/>
    </source>
</evidence>
<sequence>MSNYHVAVVGATGAVGQQMLKTIRGERFSYCKFKITFFKAFCWESFNL</sequence>
<dbReference type="Gene3D" id="3.40.50.720">
    <property type="entry name" value="NAD(P)-binding Rossmann-like Domain"/>
    <property type="match status" value="1"/>
</dbReference>
<name>W4PYV5_9BACI</name>